<accession>A0A7S1L660</accession>
<organism evidence="2">
    <name type="scientific">Alexandrium catenella</name>
    <name type="common">Red tide dinoflagellate</name>
    <name type="synonym">Gonyaulax catenella</name>
    <dbReference type="NCBI Taxonomy" id="2925"/>
    <lineage>
        <taxon>Eukaryota</taxon>
        <taxon>Sar</taxon>
        <taxon>Alveolata</taxon>
        <taxon>Dinophyceae</taxon>
        <taxon>Gonyaulacales</taxon>
        <taxon>Pyrocystaceae</taxon>
        <taxon>Alexandrium</taxon>
    </lineage>
</organism>
<evidence type="ECO:0000256" key="1">
    <source>
        <dbReference type="SAM" id="MobiDB-lite"/>
    </source>
</evidence>
<proteinExistence type="predicted"/>
<dbReference type="AlphaFoldDB" id="A0A7S1L660"/>
<protein>
    <submittedName>
        <fullName evidence="2">Uncharacterized protein</fullName>
    </submittedName>
</protein>
<gene>
    <name evidence="2" type="ORF">ACAT0790_LOCUS4688</name>
</gene>
<name>A0A7S1L660_ALECA</name>
<sequence length="158" mass="17103">MDTSFEGGVRPTQFWRWAVDREVRARAARRQGRLGQSGSAPSLAAPDFPGSQEPIHDHGLIFTSLHDLHRQQARAALRLPPVHPASPAKDPSPWGWQRGNHVPSDVESAVTLATTAAMTSLFDSGARLPARSCIGPVPEGAEECRRRARGKPGMSLVT</sequence>
<feature type="region of interest" description="Disordered" evidence="1">
    <location>
        <begin position="78"/>
        <end position="101"/>
    </location>
</feature>
<feature type="region of interest" description="Disordered" evidence="1">
    <location>
        <begin position="29"/>
        <end position="56"/>
    </location>
</feature>
<evidence type="ECO:0000313" key="2">
    <source>
        <dbReference type="EMBL" id="CAD9095176.1"/>
    </source>
</evidence>
<reference evidence="2" key="1">
    <citation type="submission" date="2021-01" db="EMBL/GenBank/DDBJ databases">
        <authorList>
            <person name="Corre E."/>
            <person name="Pelletier E."/>
            <person name="Niang G."/>
            <person name="Scheremetjew M."/>
            <person name="Finn R."/>
            <person name="Kale V."/>
            <person name="Holt S."/>
            <person name="Cochrane G."/>
            <person name="Meng A."/>
            <person name="Brown T."/>
            <person name="Cohen L."/>
        </authorList>
    </citation>
    <scope>NUCLEOTIDE SEQUENCE</scope>
    <source>
        <strain evidence="2">OF101</strain>
    </source>
</reference>
<dbReference type="EMBL" id="HBGE01007796">
    <property type="protein sequence ID" value="CAD9095176.1"/>
    <property type="molecule type" value="Transcribed_RNA"/>
</dbReference>